<feature type="domain" description="DUF559" evidence="1">
    <location>
        <begin position="212"/>
        <end position="318"/>
    </location>
</feature>
<dbReference type="InterPro" id="IPR047216">
    <property type="entry name" value="Endonuclease_DUF559_bact"/>
</dbReference>
<evidence type="ECO:0000259" key="1">
    <source>
        <dbReference type="Pfam" id="PF04480"/>
    </source>
</evidence>
<dbReference type="Gene3D" id="3.40.630.30">
    <property type="match status" value="1"/>
</dbReference>
<protein>
    <recommendedName>
        <fullName evidence="1">DUF559 domain-containing protein</fullName>
    </recommendedName>
</protein>
<gene>
    <name evidence="2" type="ORF">HMPREF9944_00846</name>
</gene>
<organism evidence="2 3">
    <name type="scientific">Segatella maculosa OT 289</name>
    <dbReference type="NCBI Taxonomy" id="999422"/>
    <lineage>
        <taxon>Bacteria</taxon>
        <taxon>Pseudomonadati</taxon>
        <taxon>Bacteroidota</taxon>
        <taxon>Bacteroidia</taxon>
        <taxon>Bacteroidales</taxon>
        <taxon>Prevotellaceae</taxon>
        <taxon>Segatella</taxon>
    </lineage>
</organism>
<dbReference type="InterPro" id="IPR016181">
    <property type="entry name" value="Acyl_CoA_acyltransferase"/>
</dbReference>
<dbReference type="PANTHER" id="PTHR38590:SF1">
    <property type="entry name" value="BLL0828 PROTEIN"/>
    <property type="match status" value="1"/>
</dbReference>
<dbReference type="Gene3D" id="3.40.960.10">
    <property type="entry name" value="VSR Endonuclease"/>
    <property type="match status" value="1"/>
</dbReference>
<dbReference type="SUPFAM" id="SSF52980">
    <property type="entry name" value="Restriction endonuclease-like"/>
    <property type="match status" value="1"/>
</dbReference>
<dbReference type="STRING" id="999422.HMPREF9944_00846"/>
<dbReference type="InterPro" id="IPR011335">
    <property type="entry name" value="Restrct_endonuc-II-like"/>
</dbReference>
<evidence type="ECO:0000313" key="3">
    <source>
        <dbReference type="Proteomes" id="UP000003167"/>
    </source>
</evidence>
<accession>H1HL02</accession>
<evidence type="ECO:0000313" key="2">
    <source>
        <dbReference type="EMBL" id="EHO73253.1"/>
    </source>
</evidence>
<proteinExistence type="predicted"/>
<dbReference type="AlphaFoldDB" id="H1HL02"/>
<dbReference type="InterPro" id="IPR007569">
    <property type="entry name" value="DUF559"/>
</dbReference>
<sequence length="329" mass="37626">MEELNVMVADSSHIDYVDTILQTISDAAKVRGTGIAKRSPEYVATKMREGKAVIALQGRRFAGFSYIETWGNKHYVTTSGLIVHPDFRGLGLAKKIKDLTFTLARKRWPKAKIFSLTSGAAVMKMNTQLGYRPVTFKELTDDDAFWRGCEGCINVDVLHRTNRRYCICTAMLFDPEEEEKAHPQPLPREGSATHTTKIAQYKTADSGTYGKLKEFAYENRRNPTEAEHILWGYLKGMQQGVRFRRQHIIGQFIADLSCPRLKLIIEIDGGYHQLPSQQASDRQRTAWLEAQGYTIMRFTNEEIIADTKRVLNEIQKEIERLKIIEYGRT</sequence>
<dbReference type="Proteomes" id="UP000003167">
    <property type="component" value="Unassembled WGS sequence"/>
</dbReference>
<dbReference type="EMBL" id="AGEK01000016">
    <property type="protein sequence ID" value="EHO73253.1"/>
    <property type="molecule type" value="Genomic_DNA"/>
</dbReference>
<keyword evidence="3" id="KW-1185">Reference proteome</keyword>
<dbReference type="OrthoDB" id="9812988at2"/>
<dbReference type="HOGENOM" id="CLU_844291_0_0_10"/>
<dbReference type="PATRIC" id="fig|999422.3.peg.871"/>
<dbReference type="PANTHER" id="PTHR38590">
    <property type="entry name" value="BLL0828 PROTEIN"/>
    <property type="match status" value="1"/>
</dbReference>
<reference evidence="2 3" key="1">
    <citation type="submission" date="2011-12" db="EMBL/GenBank/DDBJ databases">
        <title>The Genome Sequence of Prevotella maculosa OT 289.</title>
        <authorList>
            <consortium name="The Broad Institute Genome Sequencing Platform"/>
            <person name="Earl A."/>
            <person name="Ward D."/>
            <person name="Feldgarden M."/>
            <person name="Gevers D."/>
            <person name="Izard J."/>
            <person name="Blanton J.M."/>
            <person name="Mathney J."/>
            <person name="Tanner A.C."/>
            <person name="Dewhirst F.E."/>
            <person name="Young S.K."/>
            <person name="Zeng Q."/>
            <person name="Gargeya S."/>
            <person name="Fitzgerald M."/>
            <person name="Haas B."/>
            <person name="Abouelleil A."/>
            <person name="Alvarado L."/>
            <person name="Arachchi H.M."/>
            <person name="Berlin A."/>
            <person name="Chapman S.B."/>
            <person name="Gearin G."/>
            <person name="Goldberg J."/>
            <person name="Griggs A."/>
            <person name="Gujja S."/>
            <person name="Hansen M."/>
            <person name="Heiman D."/>
            <person name="Howarth C."/>
            <person name="Larimer J."/>
            <person name="Lui A."/>
            <person name="MacDonald P.J.P."/>
            <person name="McCowen C."/>
            <person name="Montmayeur A."/>
            <person name="Murphy C."/>
            <person name="Neiman D."/>
            <person name="Pearson M."/>
            <person name="Priest M."/>
            <person name="Roberts A."/>
            <person name="Saif S."/>
            <person name="Shea T."/>
            <person name="Sisk P."/>
            <person name="Stolte C."/>
            <person name="Sykes S."/>
            <person name="Wortman J."/>
            <person name="Nusbaum C."/>
            <person name="Birren B."/>
        </authorList>
    </citation>
    <scope>NUCLEOTIDE SEQUENCE [LARGE SCALE GENOMIC DNA]</scope>
    <source>
        <strain evidence="2 3">OT 289</strain>
    </source>
</reference>
<dbReference type="SUPFAM" id="SSF55729">
    <property type="entry name" value="Acyl-CoA N-acyltransferases (Nat)"/>
    <property type="match status" value="1"/>
</dbReference>
<name>H1HL02_9BACT</name>
<dbReference type="Pfam" id="PF04480">
    <property type="entry name" value="DUF559"/>
    <property type="match status" value="1"/>
</dbReference>
<dbReference type="CDD" id="cd01038">
    <property type="entry name" value="Endonuclease_DUF559"/>
    <property type="match status" value="1"/>
</dbReference>
<comment type="caution">
    <text evidence="2">The sequence shown here is derived from an EMBL/GenBank/DDBJ whole genome shotgun (WGS) entry which is preliminary data.</text>
</comment>
<dbReference type="CDD" id="cd04301">
    <property type="entry name" value="NAT_SF"/>
    <property type="match status" value="1"/>
</dbReference>